<accession>A0A495IDA4</accession>
<evidence type="ECO:0000256" key="3">
    <source>
        <dbReference type="ARBA" id="ARBA00022691"/>
    </source>
</evidence>
<dbReference type="EMBL" id="RBKS01000001">
    <property type="protein sequence ID" value="RKR73085.1"/>
    <property type="molecule type" value="Genomic_DNA"/>
</dbReference>
<dbReference type="GO" id="GO:0032259">
    <property type="term" value="P:methylation"/>
    <property type="evidence" value="ECO:0007669"/>
    <property type="project" value="UniProtKB-KW"/>
</dbReference>
<name>A0A495IDA4_9MICO</name>
<keyword evidence="3" id="KW-0949">S-adenosyl-L-methionine</keyword>
<dbReference type="Gene3D" id="3.40.50.150">
    <property type="entry name" value="Vaccinia Virus protein VP39"/>
    <property type="match status" value="1"/>
</dbReference>
<dbReference type="RefSeq" id="WP_121367993.1">
    <property type="nucleotide sequence ID" value="NZ_RBKS01000001.1"/>
</dbReference>
<dbReference type="PANTHER" id="PTHR43464:SF19">
    <property type="entry name" value="UBIQUINONE BIOSYNTHESIS O-METHYLTRANSFERASE, MITOCHONDRIAL"/>
    <property type="match status" value="1"/>
</dbReference>
<evidence type="ECO:0000313" key="5">
    <source>
        <dbReference type="EMBL" id="RKR73085.1"/>
    </source>
</evidence>
<evidence type="ECO:0000256" key="1">
    <source>
        <dbReference type="ARBA" id="ARBA00022603"/>
    </source>
</evidence>
<proteinExistence type="predicted"/>
<organism evidence="5 6">
    <name type="scientific">Frondihabitans australicus</name>
    <dbReference type="NCBI Taxonomy" id="386892"/>
    <lineage>
        <taxon>Bacteria</taxon>
        <taxon>Bacillati</taxon>
        <taxon>Actinomycetota</taxon>
        <taxon>Actinomycetes</taxon>
        <taxon>Micrococcales</taxon>
        <taxon>Microbacteriaceae</taxon>
        <taxon>Frondihabitans</taxon>
    </lineage>
</organism>
<keyword evidence="6" id="KW-1185">Reference proteome</keyword>
<dbReference type="PANTHER" id="PTHR43464">
    <property type="entry name" value="METHYLTRANSFERASE"/>
    <property type="match status" value="1"/>
</dbReference>
<dbReference type="InterPro" id="IPR029063">
    <property type="entry name" value="SAM-dependent_MTases_sf"/>
</dbReference>
<dbReference type="SUPFAM" id="SSF53335">
    <property type="entry name" value="S-adenosyl-L-methionine-dependent methyltransferases"/>
    <property type="match status" value="1"/>
</dbReference>
<dbReference type="InterPro" id="IPR041698">
    <property type="entry name" value="Methyltransf_25"/>
</dbReference>
<dbReference type="Proteomes" id="UP000280008">
    <property type="component" value="Unassembled WGS sequence"/>
</dbReference>
<dbReference type="NCBIfam" id="NF004851">
    <property type="entry name" value="PRK06202.1"/>
    <property type="match status" value="1"/>
</dbReference>
<gene>
    <name evidence="5" type="ORF">C8E83_0170</name>
</gene>
<protein>
    <submittedName>
        <fullName evidence="5">2-polyprenyl-3-methyl-5-hydroxy-6-metoxy-1, 4-benzoquinol methylase</fullName>
    </submittedName>
</protein>
<feature type="domain" description="Methyltransferase" evidence="4">
    <location>
        <begin position="64"/>
        <end position="151"/>
    </location>
</feature>
<sequence length="238" mass="26187">MIDLSRRETALPELMDDPDCDLDALHRTYGHFVLVNRLVAGWRPLYRRRIRPLLSPAGAPTTLLDLGSGGGDVARALAAWARRDGLRLDVTGADPDDRAHAYATAQPQPPGVTFVRAASRDLVAEGRRFDLVVSNHVVHHLDAAELAGVLRDSEGLAGRLVLHNDIARGRLAYGAYWAATVAGFRGSFIHPDGLLSIRRSYRADELRRAIPAGWRVERPWPFRLVLSFTPGAQEHANA</sequence>
<reference evidence="5 6" key="1">
    <citation type="submission" date="2018-10" db="EMBL/GenBank/DDBJ databases">
        <title>Sequencing the genomes of 1000 actinobacteria strains.</title>
        <authorList>
            <person name="Klenk H.-P."/>
        </authorList>
    </citation>
    <scope>NUCLEOTIDE SEQUENCE [LARGE SCALE GENOMIC DNA]</scope>
    <source>
        <strain evidence="5 6">DSM 17894</strain>
    </source>
</reference>
<dbReference type="CDD" id="cd02440">
    <property type="entry name" value="AdoMet_MTases"/>
    <property type="match status" value="1"/>
</dbReference>
<dbReference type="Pfam" id="PF13649">
    <property type="entry name" value="Methyltransf_25"/>
    <property type="match status" value="1"/>
</dbReference>
<evidence type="ECO:0000259" key="4">
    <source>
        <dbReference type="Pfam" id="PF13649"/>
    </source>
</evidence>
<evidence type="ECO:0000313" key="6">
    <source>
        <dbReference type="Proteomes" id="UP000280008"/>
    </source>
</evidence>
<keyword evidence="1 5" id="KW-0489">Methyltransferase</keyword>
<dbReference type="AlphaFoldDB" id="A0A495IDA4"/>
<dbReference type="GO" id="GO:0008168">
    <property type="term" value="F:methyltransferase activity"/>
    <property type="evidence" value="ECO:0007669"/>
    <property type="project" value="UniProtKB-KW"/>
</dbReference>
<comment type="caution">
    <text evidence="5">The sequence shown here is derived from an EMBL/GenBank/DDBJ whole genome shotgun (WGS) entry which is preliminary data.</text>
</comment>
<evidence type="ECO:0000256" key="2">
    <source>
        <dbReference type="ARBA" id="ARBA00022679"/>
    </source>
</evidence>
<keyword evidence="2" id="KW-0808">Transferase</keyword>
<dbReference type="OrthoDB" id="9800454at2"/>